<keyword evidence="3" id="KW-1185">Reference proteome</keyword>
<dbReference type="OrthoDB" id="3389462at2"/>
<dbReference type="PROSITE" id="PS51257">
    <property type="entry name" value="PROKAR_LIPOPROTEIN"/>
    <property type="match status" value="1"/>
</dbReference>
<evidence type="ECO:0000313" key="2">
    <source>
        <dbReference type="EMBL" id="RKN49902.1"/>
    </source>
</evidence>
<dbReference type="EMBL" id="RBAN01000010">
    <property type="protein sequence ID" value="RKN49902.1"/>
    <property type="molecule type" value="Genomic_DNA"/>
</dbReference>
<evidence type="ECO:0000313" key="3">
    <source>
        <dbReference type="Proteomes" id="UP000279968"/>
    </source>
</evidence>
<dbReference type="AlphaFoldDB" id="A0A3A9ZNX3"/>
<comment type="caution">
    <text evidence="2">The sequence shown here is derived from an EMBL/GenBank/DDBJ whole genome shotgun (WGS) entry which is preliminary data.</text>
</comment>
<gene>
    <name evidence="2" type="ORF">D7193_31265</name>
</gene>
<protein>
    <submittedName>
        <fullName evidence="2">Uncharacterized protein</fullName>
    </submittedName>
</protein>
<sequence length="178" mass="17269">MRRLLVATVLAAGLASTGGCGSGQPSDPPAAGGSRPGGTATTGAAPAGSAASGAGPSGAGPSGAASSGGGDTAAVCATTRQAGAAAVETYVAEVGRMVAAVGANDATAAETARRRAEAALTGWRGVLREQSARATDPRLRALLGDLEAEIEAMRADVAGVDETELDRLQQRLDQLCPG</sequence>
<evidence type="ECO:0000256" key="1">
    <source>
        <dbReference type="SAM" id="MobiDB-lite"/>
    </source>
</evidence>
<reference evidence="2 3" key="1">
    <citation type="journal article" date="2015" name="Int. J. Syst. Evol. Microbiol.">
        <title>Micromonospora costi sp. nov., isolated from a leaf of Costus speciosus.</title>
        <authorList>
            <person name="Thawai C."/>
        </authorList>
    </citation>
    <scope>NUCLEOTIDE SEQUENCE [LARGE SCALE GENOMIC DNA]</scope>
    <source>
        <strain evidence="2 3">CS1-12</strain>
    </source>
</reference>
<dbReference type="Proteomes" id="UP000279968">
    <property type="component" value="Unassembled WGS sequence"/>
</dbReference>
<proteinExistence type="predicted"/>
<dbReference type="RefSeq" id="WP_120783272.1">
    <property type="nucleotide sequence ID" value="NZ_JBHLUP010000007.1"/>
</dbReference>
<feature type="compositionally biased region" description="Low complexity" evidence="1">
    <location>
        <begin position="29"/>
        <end position="54"/>
    </location>
</feature>
<name>A0A3A9ZNX3_9ACTN</name>
<accession>A0A3A9ZNX3</accession>
<feature type="region of interest" description="Disordered" evidence="1">
    <location>
        <begin position="16"/>
        <end position="72"/>
    </location>
</feature>
<feature type="compositionally biased region" description="Gly residues" evidence="1">
    <location>
        <begin position="55"/>
        <end position="71"/>
    </location>
</feature>
<organism evidence="2 3">
    <name type="scientific">Micromonospora costi</name>
    <dbReference type="NCBI Taxonomy" id="1530042"/>
    <lineage>
        <taxon>Bacteria</taxon>
        <taxon>Bacillati</taxon>
        <taxon>Actinomycetota</taxon>
        <taxon>Actinomycetes</taxon>
        <taxon>Micromonosporales</taxon>
        <taxon>Micromonosporaceae</taxon>
        <taxon>Micromonospora</taxon>
    </lineage>
</organism>